<dbReference type="InterPro" id="IPR058652">
    <property type="entry name" value="VapC50_C"/>
</dbReference>
<evidence type="ECO:0000256" key="1">
    <source>
        <dbReference type="ARBA" id="ARBA00022722"/>
    </source>
</evidence>
<evidence type="ECO:0000259" key="6">
    <source>
        <dbReference type="Pfam" id="PF26343"/>
    </source>
</evidence>
<dbReference type="InterPro" id="IPR002716">
    <property type="entry name" value="PIN_dom"/>
</dbReference>
<evidence type="ECO:0000256" key="2">
    <source>
        <dbReference type="ARBA" id="ARBA00022723"/>
    </source>
</evidence>
<dbReference type="EMBL" id="CP009111">
    <property type="protein sequence ID" value="ANS28597.1"/>
    <property type="molecule type" value="Genomic_DNA"/>
</dbReference>
<dbReference type="Pfam" id="PF13470">
    <property type="entry name" value="PIN_3"/>
    <property type="match status" value="1"/>
</dbReference>
<feature type="domain" description="PIN" evidence="5">
    <location>
        <begin position="5"/>
        <end position="110"/>
    </location>
</feature>
<evidence type="ECO:0000313" key="8">
    <source>
        <dbReference type="Proteomes" id="UP000186108"/>
    </source>
</evidence>
<accession>A0A1B1K7K6</accession>
<keyword evidence="3" id="KW-0378">Hydrolase</keyword>
<dbReference type="Proteomes" id="UP000186108">
    <property type="component" value="Chromosome"/>
</dbReference>
<dbReference type="GO" id="GO:0004518">
    <property type="term" value="F:nuclease activity"/>
    <property type="evidence" value="ECO:0007669"/>
    <property type="project" value="UniProtKB-KW"/>
</dbReference>
<dbReference type="RefSeq" id="WP_065491310.1">
    <property type="nucleotide sequence ID" value="NZ_CP009111.1"/>
</dbReference>
<gene>
    <name evidence="7" type="ORF">R1CP_19575</name>
</gene>
<protein>
    <submittedName>
        <fullName evidence="7">Uncharacterized protein</fullName>
    </submittedName>
</protein>
<dbReference type="GO" id="GO:0016787">
    <property type="term" value="F:hydrolase activity"/>
    <property type="evidence" value="ECO:0007669"/>
    <property type="project" value="UniProtKB-KW"/>
</dbReference>
<organism evidence="7 8">
    <name type="scientific">Rhodococcus opacus</name>
    <name type="common">Nocardia opaca</name>
    <dbReference type="NCBI Taxonomy" id="37919"/>
    <lineage>
        <taxon>Bacteria</taxon>
        <taxon>Bacillati</taxon>
        <taxon>Actinomycetota</taxon>
        <taxon>Actinomycetes</taxon>
        <taxon>Mycobacteriales</taxon>
        <taxon>Nocardiaceae</taxon>
        <taxon>Rhodococcus</taxon>
    </lineage>
</organism>
<keyword evidence="2" id="KW-0479">Metal-binding</keyword>
<proteinExistence type="predicted"/>
<keyword evidence="4" id="KW-0460">Magnesium</keyword>
<evidence type="ECO:0000256" key="3">
    <source>
        <dbReference type="ARBA" id="ARBA00022801"/>
    </source>
</evidence>
<reference evidence="7 8" key="1">
    <citation type="submission" date="2014-07" db="EMBL/GenBank/DDBJ databases">
        <authorList>
            <person name="Zhang J.E."/>
            <person name="Yang H."/>
            <person name="Guo J."/>
            <person name="Deng Z."/>
            <person name="Luo H."/>
            <person name="Luo M."/>
            <person name="Zhao B."/>
        </authorList>
    </citation>
    <scope>NUCLEOTIDE SEQUENCE [LARGE SCALE GENOMIC DNA]</scope>
    <source>
        <strain evidence="7 8">1CP</strain>
    </source>
</reference>
<feature type="domain" description="VapC50 C-terminal" evidence="6">
    <location>
        <begin position="131"/>
        <end position="184"/>
    </location>
</feature>
<dbReference type="AlphaFoldDB" id="A0A1B1K7K6"/>
<dbReference type="GO" id="GO:0046872">
    <property type="term" value="F:metal ion binding"/>
    <property type="evidence" value="ECO:0007669"/>
    <property type="project" value="UniProtKB-KW"/>
</dbReference>
<dbReference type="PATRIC" id="fig|37919.13.peg.4086"/>
<dbReference type="Pfam" id="PF26343">
    <property type="entry name" value="VapC50_C"/>
    <property type="match status" value="1"/>
</dbReference>
<evidence type="ECO:0000313" key="7">
    <source>
        <dbReference type="EMBL" id="ANS28597.1"/>
    </source>
</evidence>
<keyword evidence="1" id="KW-0540">Nuclease</keyword>
<evidence type="ECO:0000259" key="5">
    <source>
        <dbReference type="Pfam" id="PF13470"/>
    </source>
</evidence>
<sequence length="396" mass="43971">MAVFRVVLDGCVMLPQTLSNLLLTLADAEVFRPVWTPDLLDEVERNLSGERFGKAPEQAARRVQQMRRAFPFAEEESRGYRELIPAMTTEPKDRHVLAAAVRSGAGVIVTATLADFPQAALDPFDVEAIHPDEFLCDQLDLDPDAVFGCLHVLVDRTMFPPRTVGELLASLERLTPRFVDAVRALLVARGEVPDAGTVPAASSLPELTDEQISDVPAEMREAYLELRAMDPAELLRFLGHTRLVSAAWAFLMSVCVDGDLLSVWPNVDPDFRAVLAWRWVQDNHYQMTIDGWEGEAVASALAVPAPEHPLWVHFERVHVRSFRAMLPDPATWGIGTGTRIVGPGVEVLYVHEMSTLESGVWEPNIPRPVFPILMHLVGDRWLVRNLGSEEDPAARA</sequence>
<evidence type="ECO:0000256" key="4">
    <source>
        <dbReference type="ARBA" id="ARBA00022842"/>
    </source>
</evidence>
<name>A0A1B1K7K6_RHOOP</name>